<dbReference type="OrthoDB" id="8266144at2"/>
<proteinExistence type="predicted"/>
<dbReference type="Gene3D" id="1.10.890.40">
    <property type="match status" value="1"/>
</dbReference>
<feature type="domain" description="Rap1a immunity protein" evidence="2">
    <location>
        <begin position="25"/>
        <end position="110"/>
    </location>
</feature>
<accession>B8IA41</accession>
<evidence type="ECO:0000313" key="3">
    <source>
        <dbReference type="EMBL" id="ACL57269.1"/>
    </source>
</evidence>
<dbReference type="InterPro" id="IPR041238">
    <property type="entry name" value="Rap1a"/>
</dbReference>
<keyword evidence="4" id="KW-1185">Reference proteome</keyword>
<dbReference type="EMBL" id="CP001349">
    <property type="protein sequence ID" value="ACL57269.1"/>
    <property type="molecule type" value="Genomic_DNA"/>
</dbReference>
<evidence type="ECO:0000313" key="4">
    <source>
        <dbReference type="Proteomes" id="UP000008207"/>
    </source>
</evidence>
<reference evidence="3 4" key="1">
    <citation type="submission" date="2009-01" db="EMBL/GenBank/DDBJ databases">
        <title>Complete sequence of chromosome of Methylobacterium nodulans ORS 2060.</title>
        <authorList>
            <consortium name="US DOE Joint Genome Institute"/>
            <person name="Lucas S."/>
            <person name="Copeland A."/>
            <person name="Lapidus A."/>
            <person name="Glavina del Rio T."/>
            <person name="Dalin E."/>
            <person name="Tice H."/>
            <person name="Bruce D."/>
            <person name="Goodwin L."/>
            <person name="Pitluck S."/>
            <person name="Sims D."/>
            <person name="Brettin T."/>
            <person name="Detter J.C."/>
            <person name="Han C."/>
            <person name="Larimer F."/>
            <person name="Land M."/>
            <person name="Hauser L."/>
            <person name="Kyrpides N."/>
            <person name="Ivanova N."/>
            <person name="Marx C.J."/>
            <person name="Richardson P."/>
        </authorList>
    </citation>
    <scope>NUCLEOTIDE SEQUENCE [LARGE SCALE GENOMIC DNA]</scope>
    <source>
        <strain evidence="4">LMG 21967 / CNCM I-2342 / ORS 2060</strain>
    </source>
</reference>
<organism evidence="3 4">
    <name type="scientific">Methylobacterium nodulans (strain LMG 21967 / CNCM I-2342 / ORS 2060)</name>
    <dbReference type="NCBI Taxonomy" id="460265"/>
    <lineage>
        <taxon>Bacteria</taxon>
        <taxon>Pseudomonadati</taxon>
        <taxon>Pseudomonadota</taxon>
        <taxon>Alphaproteobacteria</taxon>
        <taxon>Hyphomicrobiales</taxon>
        <taxon>Methylobacteriaceae</taxon>
        <taxon>Methylobacterium</taxon>
    </lineage>
</organism>
<dbReference type="Pfam" id="PF18602">
    <property type="entry name" value="Rap1a"/>
    <property type="match status" value="1"/>
</dbReference>
<feature type="chain" id="PRO_5002871682" description="Rap1a immunity protein domain-containing protein" evidence="1">
    <location>
        <begin position="24"/>
        <end position="112"/>
    </location>
</feature>
<name>B8IA41_METNO</name>
<evidence type="ECO:0000256" key="1">
    <source>
        <dbReference type="SAM" id="SignalP"/>
    </source>
</evidence>
<gene>
    <name evidence="3" type="ordered locus">Mnod_2293</name>
</gene>
<evidence type="ECO:0000259" key="2">
    <source>
        <dbReference type="Pfam" id="PF18602"/>
    </source>
</evidence>
<dbReference type="AlphaFoldDB" id="B8IA41"/>
<dbReference type="KEGG" id="mno:Mnod_2293"/>
<keyword evidence="1" id="KW-0732">Signal</keyword>
<dbReference type="HOGENOM" id="CLU_2142949_0_0_5"/>
<dbReference type="Proteomes" id="UP000008207">
    <property type="component" value="Chromosome"/>
</dbReference>
<dbReference type="eggNOG" id="ENOG50317FW">
    <property type="taxonomic scope" value="Bacteria"/>
</dbReference>
<sequence>MRRCVLVLGLTLALQTAIQPAIAISGKILYVDCVAFDELYARGSALGYILGVYEHALSYPRSKVKFCVPDGITEGKVRDTVCEWLASHPEKRAQRAADLVVEALNEAWPCKP</sequence>
<feature type="signal peptide" evidence="1">
    <location>
        <begin position="1"/>
        <end position="23"/>
    </location>
</feature>
<protein>
    <recommendedName>
        <fullName evidence="2">Rap1a immunity protein domain-containing protein</fullName>
    </recommendedName>
</protein>
<dbReference type="RefSeq" id="WP_015928949.1">
    <property type="nucleotide sequence ID" value="NC_011894.1"/>
</dbReference>